<accession>A0A565B5L8</accession>
<feature type="transmembrane region" description="Helical" evidence="1">
    <location>
        <begin position="12"/>
        <end position="29"/>
    </location>
</feature>
<gene>
    <name evidence="2" type="ORF">ANE_LOCUS7386</name>
</gene>
<keyword evidence="1" id="KW-1133">Transmembrane helix</keyword>
<evidence type="ECO:0000313" key="3">
    <source>
        <dbReference type="Proteomes" id="UP000489600"/>
    </source>
</evidence>
<comment type="caution">
    <text evidence="2">The sequence shown here is derived from an EMBL/GenBank/DDBJ whole genome shotgun (WGS) entry which is preliminary data.</text>
</comment>
<feature type="transmembrane region" description="Helical" evidence="1">
    <location>
        <begin position="36"/>
        <end position="55"/>
    </location>
</feature>
<dbReference type="Proteomes" id="UP000489600">
    <property type="component" value="Unassembled WGS sequence"/>
</dbReference>
<protein>
    <submittedName>
        <fullName evidence="2">Uncharacterized protein</fullName>
    </submittedName>
</protein>
<keyword evidence="3" id="KW-1185">Reference proteome</keyword>
<sequence>MGSVLRCFGTWFKGSIVFFDLCLLFWCLGSIGSKPFCAIATALFGLCSIVVGWFWDELFSDQPFDPIDLLRKFKINAGFRCFGARVQAGFRCFGGWVVLMSTQVLNAFTKVLAGAIVAVLFGLCSVVVGLFWEELFSDRPFDPIDLLRRLKISVRELFQLFGTYKELKQ</sequence>
<evidence type="ECO:0000313" key="2">
    <source>
        <dbReference type="EMBL" id="VVA96941.1"/>
    </source>
</evidence>
<proteinExistence type="predicted"/>
<feature type="transmembrane region" description="Helical" evidence="1">
    <location>
        <begin position="111"/>
        <end position="132"/>
    </location>
</feature>
<keyword evidence="1" id="KW-0812">Transmembrane</keyword>
<evidence type="ECO:0000256" key="1">
    <source>
        <dbReference type="SAM" id="Phobius"/>
    </source>
</evidence>
<dbReference type="AlphaFoldDB" id="A0A565B5L8"/>
<organism evidence="2 3">
    <name type="scientific">Arabis nemorensis</name>
    <dbReference type="NCBI Taxonomy" id="586526"/>
    <lineage>
        <taxon>Eukaryota</taxon>
        <taxon>Viridiplantae</taxon>
        <taxon>Streptophyta</taxon>
        <taxon>Embryophyta</taxon>
        <taxon>Tracheophyta</taxon>
        <taxon>Spermatophyta</taxon>
        <taxon>Magnoliopsida</taxon>
        <taxon>eudicotyledons</taxon>
        <taxon>Gunneridae</taxon>
        <taxon>Pentapetalae</taxon>
        <taxon>rosids</taxon>
        <taxon>malvids</taxon>
        <taxon>Brassicales</taxon>
        <taxon>Brassicaceae</taxon>
        <taxon>Arabideae</taxon>
        <taxon>Arabis</taxon>
    </lineage>
</organism>
<dbReference type="EMBL" id="CABITT030000003">
    <property type="protein sequence ID" value="VVA96941.1"/>
    <property type="molecule type" value="Genomic_DNA"/>
</dbReference>
<name>A0A565B5L8_9BRAS</name>
<keyword evidence="1" id="KW-0472">Membrane</keyword>
<reference evidence="2" key="1">
    <citation type="submission" date="2019-07" db="EMBL/GenBank/DDBJ databases">
        <authorList>
            <person name="Dittberner H."/>
        </authorList>
    </citation>
    <scope>NUCLEOTIDE SEQUENCE [LARGE SCALE GENOMIC DNA]</scope>
</reference>